<feature type="domain" description="Pectinesterase inhibitor" evidence="5">
    <location>
        <begin position="25"/>
        <end position="166"/>
    </location>
</feature>
<gene>
    <name evidence="6" type="ORF">GSMUA_272540.1</name>
</gene>
<feature type="chain" id="PRO_5033611623" evidence="4">
    <location>
        <begin position="25"/>
        <end position="171"/>
    </location>
</feature>
<evidence type="ECO:0000256" key="1">
    <source>
        <dbReference type="ARBA" id="ARBA00022729"/>
    </source>
</evidence>
<dbReference type="SMART" id="SM00856">
    <property type="entry name" value="PMEI"/>
    <property type="match status" value="1"/>
</dbReference>
<evidence type="ECO:0000313" key="7">
    <source>
        <dbReference type="EnsemblPlants" id="Ma05_p20490.1"/>
    </source>
</evidence>
<accession>A0A804J6L8</accession>
<keyword evidence="1 4" id="KW-0732">Signal</keyword>
<dbReference type="Proteomes" id="UP000012960">
    <property type="component" value="Unplaced"/>
</dbReference>
<dbReference type="InParanoid" id="A0A804J6L8"/>
<protein>
    <submittedName>
        <fullName evidence="6">(wild Malaysian banana) hypothetical protein</fullName>
    </submittedName>
</protein>
<dbReference type="OrthoDB" id="773737at2759"/>
<keyword evidence="8" id="KW-1185">Reference proteome</keyword>
<evidence type="ECO:0000256" key="3">
    <source>
        <dbReference type="ARBA" id="ARBA00038471"/>
    </source>
</evidence>
<dbReference type="EMBL" id="HG996470">
    <property type="protein sequence ID" value="CAG1839077.1"/>
    <property type="molecule type" value="Genomic_DNA"/>
</dbReference>
<dbReference type="PANTHER" id="PTHR35357">
    <property type="entry name" value="OS02G0537100 PROTEIN"/>
    <property type="match status" value="1"/>
</dbReference>
<proteinExistence type="inferred from homology"/>
<sequence>MRPSVFLSLLLLLLLLLLLPFIRAISSSPIEDVCEYVQDSYVDKGYCIRTLKSDLRSSKADAKGLGVIAAELTIAKATVIRSHIKELLKNASNSYDRRRAQAALLIFSNVIPSLRWSADSIASKFYASAGAVLFVALDAASACVGVVELGDAADDYVNLTLLAQAITLHLR</sequence>
<keyword evidence="2" id="KW-1015">Disulfide bond</keyword>
<reference evidence="6" key="1">
    <citation type="submission" date="2021-03" db="EMBL/GenBank/DDBJ databases">
        <authorList>
            <consortium name="Genoscope - CEA"/>
            <person name="William W."/>
        </authorList>
    </citation>
    <scope>NUCLEOTIDE SEQUENCE</scope>
    <source>
        <strain evidence="6">Doubled-haploid Pahang</strain>
    </source>
</reference>
<dbReference type="Gene3D" id="1.20.140.40">
    <property type="entry name" value="Invertase/pectin methylesterase inhibitor family protein"/>
    <property type="match status" value="1"/>
</dbReference>
<name>A0A804J6L8_MUSAM</name>
<evidence type="ECO:0000256" key="4">
    <source>
        <dbReference type="SAM" id="SignalP"/>
    </source>
</evidence>
<dbReference type="PANTHER" id="PTHR35357:SF8">
    <property type="entry name" value="OS01G0111000 PROTEIN"/>
    <property type="match status" value="1"/>
</dbReference>
<dbReference type="OMA" id="CASTLCV"/>
<dbReference type="GO" id="GO:0004857">
    <property type="term" value="F:enzyme inhibitor activity"/>
    <property type="evidence" value="ECO:0007669"/>
    <property type="project" value="InterPro"/>
</dbReference>
<dbReference type="InterPro" id="IPR034088">
    <property type="entry name" value="Pla_a_1-like"/>
</dbReference>
<organism evidence="7 8">
    <name type="scientific">Musa acuminata subsp. malaccensis</name>
    <name type="common">Wild banana</name>
    <name type="synonym">Musa malaccensis</name>
    <dbReference type="NCBI Taxonomy" id="214687"/>
    <lineage>
        <taxon>Eukaryota</taxon>
        <taxon>Viridiplantae</taxon>
        <taxon>Streptophyta</taxon>
        <taxon>Embryophyta</taxon>
        <taxon>Tracheophyta</taxon>
        <taxon>Spermatophyta</taxon>
        <taxon>Magnoliopsida</taxon>
        <taxon>Liliopsida</taxon>
        <taxon>Zingiberales</taxon>
        <taxon>Musaceae</taxon>
        <taxon>Musa</taxon>
    </lineage>
</organism>
<dbReference type="KEGG" id="mus:103985984"/>
<dbReference type="Gramene" id="Ma05_t20490.1">
    <property type="protein sequence ID" value="Ma05_p20490.1"/>
    <property type="gene ID" value="Ma05_g20490"/>
</dbReference>
<dbReference type="EnsemblPlants" id="Ma05_t20490.1">
    <property type="protein sequence ID" value="Ma05_p20490.1"/>
    <property type="gene ID" value="Ma05_g20490"/>
</dbReference>
<evidence type="ECO:0000259" key="5">
    <source>
        <dbReference type="SMART" id="SM00856"/>
    </source>
</evidence>
<dbReference type="Pfam" id="PF04043">
    <property type="entry name" value="PMEI"/>
    <property type="match status" value="1"/>
</dbReference>
<evidence type="ECO:0000256" key="2">
    <source>
        <dbReference type="ARBA" id="ARBA00023157"/>
    </source>
</evidence>
<dbReference type="InterPro" id="IPR035513">
    <property type="entry name" value="Invertase/methylesterase_inhib"/>
</dbReference>
<comment type="similarity">
    <text evidence="3">Belongs to the PMEI family.</text>
</comment>
<reference evidence="7" key="2">
    <citation type="submission" date="2021-05" db="UniProtKB">
        <authorList>
            <consortium name="EnsemblPlants"/>
        </authorList>
    </citation>
    <scope>IDENTIFICATION</scope>
    <source>
        <strain evidence="7">subsp. malaccensis</strain>
    </source>
</reference>
<dbReference type="CDD" id="cd15795">
    <property type="entry name" value="PMEI-Pla_a_1_like"/>
    <property type="match status" value="1"/>
</dbReference>
<dbReference type="AlphaFoldDB" id="A0A804J6L8"/>
<evidence type="ECO:0000313" key="6">
    <source>
        <dbReference type="EMBL" id="CAG1839077.1"/>
    </source>
</evidence>
<dbReference type="SUPFAM" id="SSF101148">
    <property type="entry name" value="Plant invertase/pectin methylesterase inhibitor"/>
    <property type="match status" value="1"/>
</dbReference>
<dbReference type="InterPro" id="IPR006501">
    <property type="entry name" value="Pectinesterase_inhib_dom"/>
</dbReference>
<dbReference type="NCBIfam" id="TIGR01614">
    <property type="entry name" value="PME_inhib"/>
    <property type="match status" value="1"/>
</dbReference>
<feature type="signal peptide" evidence="4">
    <location>
        <begin position="1"/>
        <end position="24"/>
    </location>
</feature>
<evidence type="ECO:0000313" key="8">
    <source>
        <dbReference type="Proteomes" id="UP000012960"/>
    </source>
</evidence>